<keyword evidence="3" id="KW-1185">Reference proteome</keyword>
<reference evidence="2 3" key="1">
    <citation type="submission" date="2023-04" db="EMBL/GenBank/DDBJ databases">
        <title>Two novel species of Flavobacterium.</title>
        <authorList>
            <person name="Liu Q."/>
            <person name="Xin Y.-H."/>
        </authorList>
    </citation>
    <scope>NUCLEOTIDE SEQUENCE [LARGE SCALE GENOMIC DNA]</scope>
    <source>
        <strain evidence="2 3">LB2P87</strain>
    </source>
</reference>
<name>A0AAW6TQH5_9FLAO</name>
<feature type="transmembrane region" description="Helical" evidence="1">
    <location>
        <begin position="7"/>
        <end position="29"/>
    </location>
</feature>
<dbReference type="EMBL" id="JASCRY010000003">
    <property type="protein sequence ID" value="MDI5950373.1"/>
    <property type="molecule type" value="Genomic_DNA"/>
</dbReference>
<dbReference type="InterPro" id="IPR025495">
    <property type="entry name" value="DUF4386"/>
</dbReference>
<proteinExistence type="predicted"/>
<feature type="transmembrane region" description="Helical" evidence="1">
    <location>
        <begin position="49"/>
        <end position="71"/>
    </location>
</feature>
<dbReference type="AlphaFoldDB" id="A0AAW6TQH5"/>
<keyword evidence="1" id="KW-1133">Transmembrane helix</keyword>
<organism evidence="2 3">
    <name type="scientific">Flavobacterium yafengii</name>
    <dbReference type="NCBI Taxonomy" id="3041253"/>
    <lineage>
        <taxon>Bacteria</taxon>
        <taxon>Pseudomonadati</taxon>
        <taxon>Bacteroidota</taxon>
        <taxon>Flavobacteriia</taxon>
        <taxon>Flavobacteriales</taxon>
        <taxon>Flavobacteriaceae</taxon>
        <taxon>Flavobacterium</taxon>
    </lineage>
</organism>
<keyword evidence="1" id="KW-0812">Transmembrane</keyword>
<keyword evidence="1" id="KW-0472">Membrane</keyword>
<evidence type="ECO:0000313" key="3">
    <source>
        <dbReference type="Proteomes" id="UP001228643"/>
    </source>
</evidence>
<dbReference type="Pfam" id="PF14329">
    <property type="entry name" value="DUF4386"/>
    <property type="match status" value="1"/>
</dbReference>
<gene>
    <name evidence="2" type="ORF">QLS97_12015</name>
</gene>
<dbReference type="Proteomes" id="UP001228643">
    <property type="component" value="Unassembled WGS sequence"/>
</dbReference>
<dbReference type="RefSeq" id="WP_282716950.1">
    <property type="nucleotide sequence ID" value="NZ_JASCRY010000003.1"/>
</dbReference>
<feature type="transmembrane region" description="Helical" evidence="1">
    <location>
        <begin position="167"/>
        <end position="191"/>
    </location>
</feature>
<feature type="transmembrane region" description="Helical" evidence="1">
    <location>
        <begin position="83"/>
        <end position="104"/>
    </location>
</feature>
<protein>
    <submittedName>
        <fullName evidence="2">DUF4386 domain-containing protein</fullName>
    </submittedName>
</protein>
<feature type="transmembrane region" description="Helical" evidence="1">
    <location>
        <begin position="197"/>
        <end position="218"/>
    </location>
</feature>
<evidence type="ECO:0000256" key="1">
    <source>
        <dbReference type="SAM" id="Phobius"/>
    </source>
</evidence>
<comment type="caution">
    <text evidence="2">The sequence shown here is derived from an EMBL/GenBank/DDBJ whole genome shotgun (WGS) entry which is preliminary data.</text>
</comment>
<accession>A0AAW6TQH5</accession>
<evidence type="ECO:0000313" key="2">
    <source>
        <dbReference type="EMBL" id="MDI5950373.1"/>
    </source>
</evidence>
<sequence>MNSIRKNAIIVGVLFILAAVSAIIGLALYQPILNDPDFIIKGAANNTQVIWGAFFELILAFSVIGISYMMYPILKKKNENMAIGYVCFRLLEGSIVVIGIISLLSLVTLNQDFSKVSNQNVSSFLIAGKLLVAVHNWTFLFGPNFALGPSTLMMSYFLYKSKLVPRYISIFGLVGGPLIFTCAVLVMFGVFLQVSVWGAILAIPVFAYEMSLAIWLIAKGFNSTQLANS</sequence>